<feature type="compositionally biased region" description="Basic and acidic residues" evidence="1">
    <location>
        <begin position="28"/>
        <end position="54"/>
    </location>
</feature>
<comment type="caution">
    <text evidence="2">The sequence shown here is derived from an EMBL/GenBank/DDBJ whole genome shotgun (WGS) entry which is preliminary data.</text>
</comment>
<dbReference type="EMBL" id="WMLF01000279">
    <property type="protein sequence ID" value="MBB1245416.1"/>
    <property type="molecule type" value="Genomic_DNA"/>
</dbReference>
<dbReference type="PANTHER" id="PTHR48100">
    <property type="entry name" value="BROAD-SPECIFICITY PHOSPHATASE YOR283W-RELATED"/>
    <property type="match status" value="1"/>
</dbReference>
<dbReference type="InterPro" id="IPR029033">
    <property type="entry name" value="His_PPase_superfam"/>
</dbReference>
<feature type="region of interest" description="Disordered" evidence="1">
    <location>
        <begin position="1"/>
        <end position="60"/>
    </location>
</feature>
<organism evidence="2 3">
    <name type="scientific">Streptomyces durbertensis</name>
    <dbReference type="NCBI Taxonomy" id="2448886"/>
    <lineage>
        <taxon>Bacteria</taxon>
        <taxon>Bacillati</taxon>
        <taxon>Actinomycetota</taxon>
        <taxon>Actinomycetes</taxon>
        <taxon>Kitasatosporales</taxon>
        <taxon>Streptomycetaceae</taxon>
        <taxon>Streptomyces</taxon>
    </lineage>
</organism>
<evidence type="ECO:0000313" key="2">
    <source>
        <dbReference type="EMBL" id="MBB1245416.1"/>
    </source>
</evidence>
<dbReference type="Proteomes" id="UP000766698">
    <property type="component" value="Unassembled WGS sequence"/>
</dbReference>
<dbReference type="InterPro" id="IPR013078">
    <property type="entry name" value="His_Pase_superF_clade-1"/>
</dbReference>
<sequence length="261" mass="29042">MGHPPKSGISHRQRARATPSRLATTTLTRRDEPGPRAARRDRGCDPGHTARPDRGAGPVVEAPTRTRVLLVRHGETAWSVRGRHTGRTDVPLLDRGRRMAELLGERLSRAPWDDLDGVQVRTSPLVRASETCEIAGFGARATPWDALMEWDYGAYEGLTTEEIRERAGEDWVIWRDGVPGGESRDAMAERADRVVEWARSADRDVLLFAHGHLLRTLAARWLGEDLDFGARLRLAPASLSVLGWAYGEPAVERWNDTGHLD</sequence>
<dbReference type="Pfam" id="PF00300">
    <property type="entry name" value="His_Phos_1"/>
    <property type="match status" value="1"/>
</dbReference>
<reference evidence="3" key="1">
    <citation type="journal article" date="2020" name="Syst. Appl. Microbiol.">
        <title>Streptomyces alkaliterrae sp. nov., isolated from an alkaline soil, and emended descriptions of Streptomyces alkaliphilus, Streptomyces calidiresistens and Streptomyces durbertensis.</title>
        <authorList>
            <person name="Swiecimska M."/>
            <person name="Golinska P."/>
            <person name="Nouioui I."/>
            <person name="Wypij M."/>
            <person name="Rai M."/>
            <person name="Sangal V."/>
            <person name="Goodfellow M."/>
        </authorList>
    </citation>
    <scope>NUCLEOTIDE SEQUENCE [LARGE SCALE GENOMIC DNA]</scope>
    <source>
        <strain evidence="3">DSM 104538</strain>
    </source>
</reference>
<evidence type="ECO:0000256" key="1">
    <source>
        <dbReference type="SAM" id="MobiDB-lite"/>
    </source>
</evidence>
<dbReference type="PANTHER" id="PTHR48100:SF15">
    <property type="entry name" value="SEDOHEPTULOSE 1,7-BISPHOSPHATASE"/>
    <property type="match status" value="1"/>
</dbReference>
<dbReference type="SUPFAM" id="SSF53254">
    <property type="entry name" value="Phosphoglycerate mutase-like"/>
    <property type="match status" value="1"/>
</dbReference>
<dbReference type="SMART" id="SM00855">
    <property type="entry name" value="PGAM"/>
    <property type="match status" value="1"/>
</dbReference>
<dbReference type="Gene3D" id="3.40.50.1240">
    <property type="entry name" value="Phosphoglycerate mutase-like"/>
    <property type="match status" value="1"/>
</dbReference>
<name>A0ABR6EJ95_9ACTN</name>
<dbReference type="InterPro" id="IPR050275">
    <property type="entry name" value="PGM_Phosphatase"/>
</dbReference>
<proteinExistence type="predicted"/>
<protein>
    <submittedName>
        <fullName evidence="2">Histidine phosphatase family protein</fullName>
    </submittedName>
</protein>
<dbReference type="CDD" id="cd07067">
    <property type="entry name" value="HP_PGM_like"/>
    <property type="match status" value="1"/>
</dbReference>
<gene>
    <name evidence="2" type="ORF">GL263_17870</name>
</gene>
<evidence type="ECO:0000313" key="3">
    <source>
        <dbReference type="Proteomes" id="UP000766698"/>
    </source>
</evidence>
<keyword evidence="3" id="KW-1185">Reference proteome</keyword>
<accession>A0ABR6EJ95</accession>